<dbReference type="GeneID" id="30157025"/>
<dbReference type="GO" id="GO:0051382">
    <property type="term" value="P:kinetochore assembly"/>
    <property type="evidence" value="ECO:0007669"/>
    <property type="project" value="InterPro"/>
</dbReference>
<comment type="similarity">
    <text evidence="2">Belongs to the CENP-C/MIF2 family.</text>
</comment>
<evidence type="ECO:0000313" key="9">
    <source>
        <dbReference type="EMBL" id="ODN77193.1"/>
    </source>
</evidence>
<feature type="compositionally biased region" description="Acidic residues" evidence="7">
    <location>
        <begin position="719"/>
        <end position="732"/>
    </location>
</feature>
<comment type="caution">
    <text evidence="9">The sequence shown here is derived from an EMBL/GenBank/DDBJ whole genome shotgun (WGS) entry which is preliminary data.</text>
</comment>
<evidence type="ECO:0000256" key="6">
    <source>
        <dbReference type="ARBA" id="ARBA00075033"/>
    </source>
</evidence>
<evidence type="ECO:0000256" key="3">
    <source>
        <dbReference type="ARBA" id="ARBA00023125"/>
    </source>
</evidence>
<dbReference type="FunFam" id="2.60.120.10:FF:000033">
    <property type="entry name" value="Centromere protein C 1"/>
    <property type="match status" value="1"/>
</dbReference>
<feature type="region of interest" description="Disordered" evidence="7">
    <location>
        <begin position="632"/>
        <end position="744"/>
    </location>
</feature>
<evidence type="ECO:0000256" key="4">
    <source>
        <dbReference type="ARBA" id="ARBA00023242"/>
    </source>
</evidence>
<keyword evidence="10" id="KW-1185">Reference proteome</keyword>
<dbReference type="InterPro" id="IPR014710">
    <property type="entry name" value="RmlC-like_jellyroll"/>
</dbReference>
<dbReference type="GO" id="GO:0000776">
    <property type="term" value="C:kinetochore"/>
    <property type="evidence" value="ECO:0007669"/>
    <property type="project" value="InterPro"/>
</dbReference>
<keyword evidence="4" id="KW-0539">Nucleus</keyword>
<evidence type="ECO:0000256" key="1">
    <source>
        <dbReference type="ARBA" id="ARBA00004123"/>
    </source>
</evidence>
<dbReference type="InterPro" id="IPR028386">
    <property type="entry name" value="CENP-C/Mif2/cnp3"/>
</dbReference>
<feature type="region of interest" description="Disordered" evidence="7">
    <location>
        <begin position="457"/>
        <end position="510"/>
    </location>
</feature>
<keyword evidence="3" id="KW-0238">DNA-binding</keyword>
<proteinExistence type="inferred from homology"/>
<evidence type="ECO:0000313" key="10">
    <source>
        <dbReference type="Proteomes" id="UP000094065"/>
    </source>
</evidence>
<dbReference type="InterPro" id="IPR011051">
    <property type="entry name" value="RmlC_Cupin_sf"/>
</dbReference>
<feature type="compositionally biased region" description="Low complexity" evidence="7">
    <location>
        <begin position="243"/>
        <end position="253"/>
    </location>
</feature>
<dbReference type="STRING" id="1295533.A0A1E3HLF5"/>
<dbReference type="RefSeq" id="XP_018992567.1">
    <property type="nucleotide sequence ID" value="XM_019140076.1"/>
</dbReference>
<dbReference type="SUPFAM" id="SSF51182">
    <property type="entry name" value="RmlC-like cupins"/>
    <property type="match status" value="1"/>
</dbReference>
<feature type="compositionally biased region" description="Polar residues" evidence="7">
    <location>
        <begin position="64"/>
        <end position="83"/>
    </location>
</feature>
<feature type="region of interest" description="Disordered" evidence="7">
    <location>
        <begin position="1"/>
        <end position="413"/>
    </location>
</feature>
<feature type="compositionally biased region" description="Acidic residues" evidence="7">
    <location>
        <begin position="488"/>
        <end position="498"/>
    </location>
</feature>
<feature type="compositionally biased region" description="Basic and acidic residues" evidence="7">
    <location>
        <begin position="357"/>
        <end position="386"/>
    </location>
</feature>
<feature type="compositionally biased region" description="Acidic residues" evidence="7">
    <location>
        <begin position="270"/>
        <end position="299"/>
    </location>
</feature>
<gene>
    <name evidence="9" type="ORF">L202_05716</name>
</gene>
<dbReference type="Proteomes" id="UP000094065">
    <property type="component" value="Unassembled WGS sequence"/>
</dbReference>
<dbReference type="CDD" id="cd06993">
    <property type="entry name" value="cupin_CENP-C_C"/>
    <property type="match status" value="1"/>
</dbReference>
<reference evidence="9 10" key="1">
    <citation type="submission" date="2016-06" db="EMBL/GenBank/DDBJ databases">
        <title>Evolution of pathogenesis and genome organization in the Tremellales.</title>
        <authorList>
            <person name="Cuomo C."/>
            <person name="Litvintseva A."/>
            <person name="Heitman J."/>
            <person name="Chen Y."/>
            <person name="Sun S."/>
            <person name="Springer D."/>
            <person name="Dromer F."/>
            <person name="Young S."/>
            <person name="Zeng Q."/>
            <person name="Chapman S."/>
            <person name="Gujja S."/>
            <person name="Saif S."/>
            <person name="Birren B."/>
        </authorList>
    </citation>
    <scope>NUCLEOTIDE SEQUENCE [LARGE SCALE GENOMIC DNA]</scope>
    <source>
        <strain evidence="9 10">CBS 6039</strain>
    </source>
</reference>
<evidence type="ECO:0000256" key="5">
    <source>
        <dbReference type="ARBA" id="ARBA00057947"/>
    </source>
</evidence>
<dbReference type="GO" id="GO:0005634">
    <property type="term" value="C:nucleus"/>
    <property type="evidence" value="ECO:0007669"/>
    <property type="project" value="UniProtKB-SubCell"/>
</dbReference>
<dbReference type="Gene3D" id="2.60.120.10">
    <property type="entry name" value="Jelly Rolls"/>
    <property type="match status" value="1"/>
</dbReference>
<dbReference type="GO" id="GO:0051455">
    <property type="term" value="P:spindle attachment to meiosis I kinetochore"/>
    <property type="evidence" value="ECO:0007669"/>
    <property type="project" value="TreeGrafter"/>
</dbReference>
<sequence>MSQLTPGKRARDRYIPFNNDPKNVGTRSGMIMPQNLPRREGLEDPAAYFNSPDGPSGSNRRDTMNSTYSRATYMTTPGARTTYASDDDDAASRGDMETPGTARRVSRAGRGRMSDLDFEEGMGGGDDLLHDEDDLAMATPGSYFPGSNPPSVSLPSSSRLNRASPATHTAYDALPSPSPSKSRPTKDPRKSHLVPRSAPNSAHKKSGLSNGRTARASESEEERARSGSRSDHEELAPTPSPEPEQQAEAEPQANYSFNDEPGPSNFGADDTVDLGDEAPFDDDQPMAPMDDYDVQGAEEEERRQAEAGSDSEQDEEDNGGYDEPLPEVEMEQDGSEQEQGSEEEEERAPVQKKKSKGRENAKTAAQKKKDAAAARRKDPVPRRERSQSAQPRRARLSELDANGNGVTGNFLTRRSGRQHIKPLEYWRGEKVVYAPGPGLAIVSEVVTIPEESAIPFAARNKRRGHRAASASKGSGGGGGKRKRRREDSEEEEEEDEAGWDDKTEPTGLIQDFPGKAECHRKIACPKALLVPKLVQGGSFKYQKVFGEGGFMAAGVVYVPVGEKKNTKPSKDNAYVFYVIQGAVQVTIYRTSFVMAPGSQFLVPRGNDYCIENISPNKEAQLFFAQARKIRAGEEEEEGIPESQGGPAMGGMSQEIRPGGSQGAKKKKGEKKVSGKGSAVKGKGTGIGKGKRLPVVREESGSGSGSGSGSESGSGRGSDEESGSGSEEEESEPEPMKKKKAKARR</sequence>
<dbReference type="EMBL" id="AWGJ01000008">
    <property type="protein sequence ID" value="ODN77193.1"/>
    <property type="molecule type" value="Genomic_DNA"/>
</dbReference>
<evidence type="ECO:0000256" key="2">
    <source>
        <dbReference type="ARBA" id="ARBA00010291"/>
    </source>
</evidence>
<dbReference type="PANTHER" id="PTHR16684">
    <property type="entry name" value="CENTROMERE PROTEIN C"/>
    <property type="match status" value="1"/>
</dbReference>
<feature type="compositionally biased region" description="Basic and acidic residues" evidence="7">
    <location>
        <begin position="215"/>
        <end position="235"/>
    </location>
</feature>
<feature type="compositionally biased region" description="Low complexity" evidence="7">
    <location>
        <begin position="145"/>
        <end position="158"/>
    </location>
</feature>
<dbReference type="GO" id="GO:0019237">
    <property type="term" value="F:centromeric DNA binding"/>
    <property type="evidence" value="ECO:0007669"/>
    <property type="project" value="InterPro"/>
</dbReference>
<dbReference type="InterPro" id="IPR025974">
    <property type="entry name" value="Mif2/CENP-C_cupin"/>
</dbReference>
<feature type="compositionally biased region" description="Gly residues" evidence="7">
    <location>
        <begin position="701"/>
        <end position="715"/>
    </location>
</feature>
<dbReference type="OrthoDB" id="1939643at2759"/>
<dbReference type="PANTHER" id="PTHR16684:SF11">
    <property type="entry name" value="CENTROMERE PROTEIN C"/>
    <property type="match status" value="1"/>
</dbReference>
<dbReference type="GO" id="GO:0051315">
    <property type="term" value="P:attachment of mitotic spindle microtubules to kinetochore"/>
    <property type="evidence" value="ECO:0007669"/>
    <property type="project" value="TreeGrafter"/>
</dbReference>
<name>A0A1E3HLF5_9TREE</name>
<organism evidence="9 10">
    <name type="scientific">Cryptococcus amylolentus CBS 6039</name>
    <dbReference type="NCBI Taxonomy" id="1295533"/>
    <lineage>
        <taxon>Eukaryota</taxon>
        <taxon>Fungi</taxon>
        <taxon>Dikarya</taxon>
        <taxon>Basidiomycota</taxon>
        <taxon>Agaricomycotina</taxon>
        <taxon>Tremellomycetes</taxon>
        <taxon>Tremellales</taxon>
        <taxon>Cryptococcaceae</taxon>
        <taxon>Cryptococcus</taxon>
    </lineage>
</organism>
<accession>A0A1E3HLF5</accession>
<dbReference type="Pfam" id="PF11699">
    <property type="entry name" value="CENP-C_C"/>
    <property type="match status" value="1"/>
</dbReference>
<evidence type="ECO:0000256" key="7">
    <source>
        <dbReference type="SAM" id="MobiDB-lite"/>
    </source>
</evidence>
<comment type="subcellular location">
    <subcellularLocation>
        <location evidence="1">Nucleus</location>
    </subcellularLocation>
</comment>
<feature type="domain" description="Mif2/CENP-C cupin" evidence="8">
    <location>
        <begin position="539"/>
        <end position="625"/>
    </location>
</feature>
<feature type="compositionally biased region" description="Acidic residues" evidence="7">
    <location>
        <begin position="309"/>
        <end position="346"/>
    </location>
</feature>
<protein>
    <recommendedName>
        <fullName evidence="6">CENP-C homolog</fullName>
    </recommendedName>
</protein>
<comment type="function">
    <text evidence="5">Component of the kinetochore, a multiprotein complex that assembles on centromeric DNA and attaches chromosomes to spindle microtubules, mediating chromosome segregation and sister chromatid segregation during meiosis and mitosis. Component of the inner kinetochore constitutive centromere-associated network (CCAN), which serves as a structural platform for outer kinetochore assembly.</text>
</comment>
<dbReference type="AlphaFoldDB" id="A0A1E3HLF5"/>
<evidence type="ECO:0000259" key="8">
    <source>
        <dbReference type="Pfam" id="PF11699"/>
    </source>
</evidence>